<accession>A0A1G7QDL3</accession>
<reference evidence="1 2" key="1">
    <citation type="submission" date="2016-10" db="EMBL/GenBank/DDBJ databases">
        <authorList>
            <person name="de Groot N.N."/>
        </authorList>
    </citation>
    <scope>NUCLEOTIDE SEQUENCE [LARGE SCALE GENOMIC DNA]</scope>
    <source>
        <strain evidence="1 2">LMG 2247</strain>
    </source>
</reference>
<sequence length="160" mass="17354">MTSPLDSYQQDQVVLLADVPSPTADTPEPFVVANERRVVIAYRIAEADFERFGPFDADDDPFCVVEFSAAAFHQFGPPGDEGLHAHPLAPQGLRGHSAHEIVNSSLVADSWGPDSAHDGRRHYVLTFQDSTYECVAADCTVVGIYGNGDIASREAFSLCK</sequence>
<name>A0A1G7QDL3_9BURK</name>
<organism evidence="1 2">
    <name type="scientific">Paraburkholderia phenazinium</name>
    <dbReference type="NCBI Taxonomy" id="60549"/>
    <lineage>
        <taxon>Bacteria</taxon>
        <taxon>Pseudomonadati</taxon>
        <taxon>Pseudomonadota</taxon>
        <taxon>Betaproteobacteria</taxon>
        <taxon>Burkholderiales</taxon>
        <taxon>Burkholderiaceae</taxon>
        <taxon>Paraburkholderia</taxon>
    </lineage>
</organism>
<protein>
    <submittedName>
        <fullName evidence="1">Uncharacterized protein</fullName>
    </submittedName>
</protein>
<dbReference type="EMBL" id="FNCJ01000001">
    <property type="protein sequence ID" value="SDF95680.1"/>
    <property type="molecule type" value="Genomic_DNA"/>
</dbReference>
<gene>
    <name evidence="1" type="ORF">SAMN05216466_101687</name>
</gene>
<dbReference type="Proteomes" id="UP000199706">
    <property type="component" value="Unassembled WGS sequence"/>
</dbReference>
<dbReference type="RefSeq" id="WP_090681684.1">
    <property type="nucleotide sequence ID" value="NZ_CADERL010000003.1"/>
</dbReference>
<evidence type="ECO:0000313" key="1">
    <source>
        <dbReference type="EMBL" id="SDF95680.1"/>
    </source>
</evidence>
<evidence type="ECO:0000313" key="2">
    <source>
        <dbReference type="Proteomes" id="UP000199706"/>
    </source>
</evidence>
<dbReference type="AlphaFoldDB" id="A0A1G7QDL3"/>
<proteinExistence type="predicted"/>
<dbReference type="OrthoDB" id="9000637at2"/>